<evidence type="ECO:0000313" key="5">
    <source>
        <dbReference type="Proteomes" id="UP000704068"/>
    </source>
</evidence>
<feature type="chain" id="PRO_5036836586" evidence="3">
    <location>
        <begin position="20"/>
        <end position="226"/>
    </location>
</feature>
<evidence type="ECO:0000256" key="1">
    <source>
        <dbReference type="PROSITE-ProRule" id="PRU00339"/>
    </source>
</evidence>
<feature type="signal peptide" evidence="3">
    <location>
        <begin position="1"/>
        <end position="19"/>
    </location>
</feature>
<proteinExistence type="predicted"/>
<dbReference type="RefSeq" id="WP_303764203.1">
    <property type="nucleotide sequence ID" value="NZ_JABZGR010000018.1"/>
</dbReference>
<reference evidence="4" key="1">
    <citation type="submission" date="2020-04" db="EMBL/GenBank/DDBJ databases">
        <title>Deep metagenomics examines the oral microbiome during advanced dental caries in children, revealing novel taxa and co-occurrences with host molecules.</title>
        <authorList>
            <person name="Baker J.L."/>
            <person name="Morton J.T."/>
            <person name="Dinis M."/>
            <person name="Alvarez R."/>
            <person name="Tran N.C."/>
            <person name="Knight R."/>
            <person name="Edlund A."/>
        </authorList>
    </citation>
    <scope>NUCLEOTIDE SEQUENCE</scope>
    <source>
        <strain evidence="4">JCVI_34_bin.1</strain>
    </source>
</reference>
<gene>
    <name evidence="4" type="ORF">HXK21_06345</name>
</gene>
<dbReference type="Pfam" id="PF13432">
    <property type="entry name" value="TPR_16"/>
    <property type="match status" value="2"/>
</dbReference>
<comment type="caution">
    <text evidence="4">The sequence shown here is derived from an EMBL/GenBank/DDBJ whole genome shotgun (WGS) entry which is preliminary data.</text>
</comment>
<dbReference type="Proteomes" id="UP000704068">
    <property type="component" value="Unassembled WGS sequence"/>
</dbReference>
<dbReference type="Gene3D" id="1.25.40.10">
    <property type="entry name" value="Tetratricopeptide repeat domain"/>
    <property type="match status" value="1"/>
</dbReference>
<evidence type="ECO:0000256" key="2">
    <source>
        <dbReference type="SAM" id="MobiDB-lite"/>
    </source>
</evidence>
<sequence>MKHLILLFLSISLSAAAQTADWKLMHRGNRAFEAKQYDKAEQLYLQAIKQNPNNTRAHFNLGDTYLAKRDGKAAIKQFQAVAQAEKNKQLKAMAYHNMGVINQAAALEANGAQKQQYLQEAIEHYKASLRNNPQSDRTRYNLALCQHQLKHDKNQQQQRPQQQPRQQPRQQQNKQQQQSPQQQKNNASQSEQEVQQLLNLARQAEQQARQKVNKSQAQPRKLEKNW</sequence>
<keyword evidence="1" id="KW-0802">TPR repeat</keyword>
<dbReference type="PROSITE" id="PS50005">
    <property type="entry name" value="TPR"/>
    <property type="match status" value="2"/>
</dbReference>
<evidence type="ECO:0000256" key="3">
    <source>
        <dbReference type="SAM" id="SignalP"/>
    </source>
</evidence>
<name>A0A929WZF6_9BACT</name>
<dbReference type="InterPro" id="IPR011990">
    <property type="entry name" value="TPR-like_helical_dom_sf"/>
</dbReference>
<dbReference type="SMART" id="SM00028">
    <property type="entry name" value="TPR"/>
    <property type="match status" value="3"/>
</dbReference>
<feature type="compositionally biased region" description="Polar residues" evidence="2">
    <location>
        <begin position="191"/>
        <end position="218"/>
    </location>
</feature>
<protein>
    <submittedName>
        <fullName evidence="4">Tetratricopeptide repeat protein</fullName>
    </submittedName>
</protein>
<accession>A0A929WZF6</accession>
<feature type="compositionally biased region" description="Low complexity" evidence="2">
    <location>
        <begin position="155"/>
        <end position="190"/>
    </location>
</feature>
<dbReference type="EMBL" id="JABZGR010000018">
    <property type="protein sequence ID" value="MBF0970647.1"/>
    <property type="molecule type" value="Genomic_DNA"/>
</dbReference>
<feature type="repeat" description="TPR" evidence="1">
    <location>
        <begin position="55"/>
        <end position="88"/>
    </location>
</feature>
<dbReference type="AlphaFoldDB" id="A0A929WZF6"/>
<dbReference type="InterPro" id="IPR019734">
    <property type="entry name" value="TPR_rpt"/>
</dbReference>
<organism evidence="4 5">
    <name type="scientific">Alloprevotella tannerae</name>
    <dbReference type="NCBI Taxonomy" id="76122"/>
    <lineage>
        <taxon>Bacteria</taxon>
        <taxon>Pseudomonadati</taxon>
        <taxon>Bacteroidota</taxon>
        <taxon>Bacteroidia</taxon>
        <taxon>Bacteroidales</taxon>
        <taxon>Prevotellaceae</taxon>
        <taxon>Alloprevotella</taxon>
    </lineage>
</organism>
<dbReference type="SUPFAM" id="SSF48452">
    <property type="entry name" value="TPR-like"/>
    <property type="match status" value="1"/>
</dbReference>
<feature type="repeat" description="TPR" evidence="1">
    <location>
        <begin position="21"/>
        <end position="54"/>
    </location>
</feature>
<feature type="region of interest" description="Disordered" evidence="2">
    <location>
        <begin position="150"/>
        <end position="226"/>
    </location>
</feature>
<keyword evidence="3" id="KW-0732">Signal</keyword>
<evidence type="ECO:0000313" key="4">
    <source>
        <dbReference type="EMBL" id="MBF0970647.1"/>
    </source>
</evidence>